<protein>
    <submittedName>
        <fullName evidence="2">Odorant-binding protein 14</fullName>
    </submittedName>
</protein>
<organism evidence="2">
    <name type="scientific">Trichogramma dendrolimi</name>
    <dbReference type="NCBI Taxonomy" id="114056"/>
    <lineage>
        <taxon>Eukaryota</taxon>
        <taxon>Metazoa</taxon>
        <taxon>Ecdysozoa</taxon>
        <taxon>Arthropoda</taxon>
        <taxon>Hexapoda</taxon>
        <taxon>Insecta</taxon>
        <taxon>Pterygota</taxon>
        <taxon>Neoptera</taxon>
        <taxon>Endopterygota</taxon>
        <taxon>Hymenoptera</taxon>
        <taxon>Apocrita</taxon>
        <taxon>Proctotrupomorpha</taxon>
        <taxon>Chalcidoidea</taxon>
        <taxon>Trichogrammatidae</taxon>
        <taxon>Trichogramma</taxon>
    </lineage>
</organism>
<evidence type="ECO:0000313" key="2">
    <source>
        <dbReference type="EMBL" id="ANG08504.1"/>
    </source>
</evidence>
<reference evidence="2" key="1">
    <citation type="submission" date="2015-05" db="EMBL/GenBank/DDBJ databases">
        <title>Transcriptome analysis and olfactory genes identification of a widely used parasitoid wasp Trichogramma dendrolimi Matsumura (Hymenoptera: Trichogrammatidae).</title>
        <authorList>
            <person name="Zhang S."/>
        </authorList>
    </citation>
    <scope>NUCLEOTIDE SEQUENCE</scope>
</reference>
<dbReference type="EMBL" id="KR812304">
    <property type="protein sequence ID" value="ANG08504.1"/>
    <property type="molecule type" value="mRNA"/>
</dbReference>
<dbReference type="Pfam" id="PF01395">
    <property type="entry name" value="PBP_GOBP"/>
    <property type="match status" value="1"/>
</dbReference>
<dbReference type="Gene3D" id="1.10.238.20">
    <property type="entry name" value="Pheromone/general odorant binding protein domain"/>
    <property type="match status" value="1"/>
</dbReference>
<feature type="chain" id="PRO_5015622370" evidence="1">
    <location>
        <begin position="20"/>
        <end position="136"/>
    </location>
</feature>
<dbReference type="SUPFAM" id="SSF47565">
    <property type="entry name" value="Insect pheromone/odorant-binding proteins"/>
    <property type="match status" value="1"/>
</dbReference>
<feature type="signal peptide" evidence="1">
    <location>
        <begin position="1"/>
        <end position="19"/>
    </location>
</feature>
<dbReference type="GO" id="GO:0005549">
    <property type="term" value="F:odorant binding"/>
    <property type="evidence" value="ECO:0007669"/>
    <property type="project" value="InterPro"/>
</dbReference>
<proteinExistence type="evidence at transcript level"/>
<sequence length="136" mass="15469">MLRVRLALVLAFLVSATVCHNVTLTNDQLDTYIKTCLTKTRISQAFYKSDDENLKRLSERQKSCFLACMFKKSGIISDDGSVSSVTDDQEDSATNKAIKRCTKRAKGDICRLAWCLRKLEKFSIPIIVQKPRIVQY</sequence>
<dbReference type="InterPro" id="IPR006170">
    <property type="entry name" value="PBP/GOBP"/>
</dbReference>
<keyword evidence="1" id="KW-0732">Signal</keyword>
<dbReference type="AlphaFoldDB" id="A0A2S0BEG1"/>
<name>A0A2S0BEG1_9HYME</name>
<accession>A0A2S0BEG1</accession>
<evidence type="ECO:0000256" key="1">
    <source>
        <dbReference type="SAM" id="SignalP"/>
    </source>
</evidence>
<dbReference type="CDD" id="cd23992">
    <property type="entry name" value="PBP_GOBP"/>
    <property type="match status" value="1"/>
</dbReference>
<dbReference type="InterPro" id="IPR036728">
    <property type="entry name" value="PBP_GOBP_sf"/>
</dbReference>